<organism evidence="1 2">
    <name type="scientific">Tistrella mobilis</name>
    <dbReference type="NCBI Taxonomy" id="171437"/>
    <lineage>
        <taxon>Bacteria</taxon>
        <taxon>Pseudomonadati</taxon>
        <taxon>Pseudomonadota</taxon>
        <taxon>Alphaproteobacteria</taxon>
        <taxon>Geminicoccales</taxon>
        <taxon>Geminicoccaceae</taxon>
        <taxon>Tistrella</taxon>
    </lineage>
</organism>
<dbReference type="RefSeq" id="WP_062767534.1">
    <property type="nucleotide sequence ID" value="NZ_CP121045.1"/>
</dbReference>
<dbReference type="Proteomes" id="UP000075787">
    <property type="component" value="Unassembled WGS sequence"/>
</dbReference>
<dbReference type="Pfam" id="PF05138">
    <property type="entry name" value="PaaA_PaaC"/>
    <property type="match status" value="1"/>
</dbReference>
<dbReference type="PANTHER" id="PTHR30458">
    <property type="entry name" value="PHENYLACETIC ACID DEGRADATION PROTEIN PAA"/>
    <property type="match status" value="1"/>
</dbReference>
<name>A0A162K8X6_9PROT</name>
<dbReference type="OrthoDB" id="5292502at2"/>
<gene>
    <name evidence="1" type="ORF">AUP44_11550</name>
</gene>
<proteinExistence type="predicted"/>
<evidence type="ECO:0000313" key="1">
    <source>
        <dbReference type="EMBL" id="KYO50722.1"/>
    </source>
</evidence>
<dbReference type="InterPro" id="IPR009078">
    <property type="entry name" value="Ferritin-like_SF"/>
</dbReference>
<dbReference type="InterPro" id="IPR052703">
    <property type="entry name" value="Aromatic_CoA_ox/epox"/>
</dbReference>
<protein>
    <submittedName>
        <fullName evidence="1">Phenylacetic acid degradation protein</fullName>
    </submittedName>
</protein>
<dbReference type="InterPro" id="IPR012347">
    <property type="entry name" value="Ferritin-like"/>
</dbReference>
<comment type="caution">
    <text evidence="1">The sequence shown here is derived from an EMBL/GenBank/DDBJ whole genome shotgun (WGS) entry which is preliminary data.</text>
</comment>
<dbReference type="PANTHER" id="PTHR30458:SF0">
    <property type="entry name" value="1,2-PHENYLACETYL-COA EPOXIDASE, SUBUNIT C"/>
    <property type="match status" value="1"/>
</dbReference>
<sequence length="250" mass="28736">MTEQTAHAAAGERLLVPDAKAFREMPDEYQELVIHQLRAHTEGELTGADDYIQIFYPMAPTAFERKVCCERAAEEMDHYIRGKAVLDEIGVDTAYMLQQHLDQREFYRTEGVRRIENWLGRGMFSFIGEAAVLAQIHEMSKSSYKPLADMCTSVIIDEHNHVAQGYRIVWEYCQTEEGLKDAQAMLEKAWPITLDLFGSSESKRSPLYVKWGLRQYTNEEARQRFIAQITPRVEVLGLKVPAAEANRKFL</sequence>
<dbReference type="SUPFAM" id="SSF47240">
    <property type="entry name" value="Ferritin-like"/>
    <property type="match status" value="1"/>
</dbReference>
<dbReference type="GeneID" id="97242895"/>
<evidence type="ECO:0000313" key="2">
    <source>
        <dbReference type="Proteomes" id="UP000075787"/>
    </source>
</evidence>
<dbReference type="InterPro" id="IPR007814">
    <property type="entry name" value="PaaA_PaaC"/>
</dbReference>
<reference evidence="1 2" key="1">
    <citation type="submission" date="2015-12" db="EMBL/GenBank/DDBJ databases">
        <title>Genome sequence of Tistrella mobilis MCCC 1A02139.</title>
        <authorList>
            <person name="Lu L."/>
            <person name="Lai Q."/>
            <person name="Shao Z."/>
            <person name="Qian P."/>
        </authorList>
    </citation>
    <scope>NUCLEOTIDE SEQUENCE [LARGE SCALE GENOMIC DNA]</scope>
    <source>
        <strain evidence="1 2">MCCC 1A02139</strain>
    </source>
</reference>
<dbReference type="AlphaFoldDB" id="A0A162K8X6"/>
<accession>A0A162K8X6</accession>
<dbReference type="EMBL" id="LPZR01000193">
    <property type="protein sequence ID" value="KYO50722.1"/>
    <property type="molecule type" value="Genomic_DNA"/>
</dbReference>
<dbReference type="GO" id="GO:0005829">
    <property type="term" value="C:cytosol"/>
    <property type="evidence" value="ECO:0007669"/>
    <property type="project" value="TreeGrafter"/>
</dbReference>
<dbReference type="GO" id="GO:0010124">
    <property type="term" value="P:phenylacetate catabolic process"/>
    <property type="evidence" value="ECO:0007669"/>
    <property type="project" value="InterPro"/>
</dbReference>
<dbReference type="Gene3D" id="1.20.1260.10">
    <property type="match status" value="1"/>
</dbReference>